<feature type="domain" description="Fe/B12 periplasmic-binding" evidence="1">
    <location>
        <begin position="13"/>
        <end position="250"/>
    </location>
</feature>
<name>A0ABX7BT95_9CAUL</name>
<dbReference type="Gene3D" id="3.40.50.1980">
    <property type="entry name" value="Nitrogenase molybdenum iron protein domain"/>
    <property type="match status" value="2"/>
</dbReference>
<evidence type="ECO:0000313" key="3">
    <source>
        <dbReference type="Proteomes" id="UP000595448"/>
    </source>
</evidence>
<keyword evidence="3" id="KW-1185">Reference proteome</keyword>
<dbReference type="PANTHER" id="PTHR30535:SF34">
    <property type="entry name" value="MOLYBDATE-BINDING PROTEIN MOLA"/>
    <property type="match status" value="1"/>
</dbReference>
<dbReference type="PANTHER" id="PTHR30535">
    <property type="entry name" value="VITAMIN B12-BINDING PROTEIN"/>
    <property type="match status" value="1"/>
</dbReference>
<protein>
    <submittedName>
        <fullName evidence="2">ABC transporter substrate-binding protein</fullName>
    </submittedName>
</protein>
<evidence type="ECO:0000313" key="2">
    <source>
        <dbReference type="EMBL" id="QQQ19968.1"/>
    </source>
</evidence>
<dbReference type="SUPFAM" id="SSF53807">
    <property type="entry name" value="Helical backbone' metal receptor"/>
    <property type="match status" value="1"/>
</dbReference>
<accession>A0ABX7BT95</accession>
<dbReference type="CDD" id="cd00636">
    <property type="entry name" value="TroA-like"/>
    <property type="match status" value="1"/>
</dbReference>
<dbReference type="PROSITE" id="PS50983">
    <property type="entry name" value="FE_B12_PBP"/>
    <property type="match status" value="1"/>
</dbReference>
<gene>
    <name evidence="2" type="ORF">JIP62_02115</name>
</gene>
<dbReference type="InterPro" id="IPR002491">
    <property type="entry name" value="ABC_transptr_periplasmic_BD"/>
</dbReference>
<evidence type="ECO:0000259" key="1">
    <source>
        <dbReference type="PROSITE" id="PS50983"/>
    </source>
</evidence>
<proteinExistence type="predicted"/>
<sequence length="250" mass="26414">MAFAGQAEARPLRVMSLDQCADQYVLALAPDADLALSPRADDADSWMKDAAAGRRRIRPTLEAAVGFQPDVVVRYWGGEPRLLAALERRGTRVVTIRDAADLNAVRDVVRTVSEGLGQASRGRAMVARFDQQLSRIAPRPKGSALYLTAGGFTAGPGTLIGAILAAAGYANLAASPGFAAVSVERIALQPPSLFVLGFFDQIRSDWRGPGRHPVVRRAAEGRTAARLPAAALSCPAWFAADAAAILADAR</sequence>
<dbReference type="EMBL" id="CP067977">
    <property type="protein sequence ID" value="QQQ19968.1"/>
    <property type="molecule type" value="Genomic_DNA"/>
</dbReference>
<reference evidence="2 3" key="1">
    <citation type="submission" date="2021-01" db="EMBL/GenBank/DDBJ databases">
        <title>Brevundimonas vitis sp. nov., an bacterium isolated from grape (Vitis vinifera).</title>
        <authorList>
            <person name="Jiang L."/>
            <person name="Lee J."/>
        </authorList>
    </citation>
    <scope>NUCLEOTIDE SEQUENCE [LARGE SCALE GENOMIC DNA]</scope>
    <source>
        <strain evidence="2 3">GRTSA-9</strain>
    </source>
</reference>
<dbReference type="Proteomes" id="UP000595448">
    <property type="component" value="Chromosome"/>
</dbReference>
<organism evidence="2 3">
    <name type="scientific">Brevundimonas vitisensis</name>
    <dbReference type="NCBI Taxonomy" id="2800818"/>
    <lineage>
        <taxon>Bacteria</taxon>
        <taxon>Pseudomonadati</taxon>
        <taxon>Pseudomonadota</taxon>
        <taxon>Alphaproteobacteria</taxon>
        <taxon>Caulobacterales</taxon>
        <taxon>Caulobacteraceae</taxon>
        <taxon>Brevundimonas</taxon>
    </lineage>
</organism>
<dbReference type="InterPro" id="IPR050902">
    <property type="entry name" value="ABC_Transporter_SBP"/>
</dbReference>
<dbReference type="Pfam" id="PF01497">
    <property type="entry name" value="Peripla_BP_2"/>
    <property type="match status" value="1"/>
</dbReference>